<accession>A0A4U0XU78</accession>
<feature type="coiled-coil region" evidence="1">
    <location>
        <begin position="388"/>
        <end position="451"/>
    </location>
</feature>
<evidence type="ECO:0000256" key="1">
    <source>
        <dbReference type="SAM" id="Coils"/>
    </source>
</evidence>
<feature type="compositionally biased region" description="Basic and acidic residues" evidence="2">
    <location>
        <begin position="170"/>
        <end position="195"/>
    </location>
</feature>
<dbReference type="EMBL" id="NAJN01000072">
    <property type="protein sequence ID" value="TKA80056.1"/>
    <property type="molecule type" value="Genomic_DNA"/>
</dbReference>
<feature type="compositionally biased region" description="Polar residues" evidence="2">
    <location>
        <begin position="143"/>
        <end position="169"/>
    </location>
</feature>
<evidence type="ECO:0000256" key="2">
    <source>
        <dbReference type="SAM" id="MobiDB-lite"/>
    </source>
</evidence>
<comment type="caution">
    <text evidence="3">The sequence shown here is derived from an EMBL/GenBank/DDBJ whole genome shotgun (WGS) entry which is preliminary data.</text>
</comment>
<dbReference type="STRING" id="331657.A0A4U0XU78"/>
<feature type="coiled-coil region" evidence="1">
    <location>
        <begin position="1033"/>
        <end position="1103"/>
    </location>
</feature>
<sequence length="1405" mass="155010">MAHIIDGSRSPIAGTELDESRMHTGTFEQDETPLSPTVARLIASSTEAPIIPLSDSGQGTACSLFRRPLSAGNGATMGFTYFKPAKPVLDFTGKHKGPNAIQEADGASSQPGQKPHTTDLGPHEVADPSSINRQYVGEETQATELSTVGTQLQAAGVTSASTPKSNKQRQAVDHKHRDADRRDHESSTAQEDLHPAFEGPGGDIFTLPSDAGGTNTTDATTTSANTGPPSIHVEATQDNGLHEEKVPSLHASEIIANSHPSPTVIVIAEPETAERDFQPVPSSGKTFKLTGNNVATYGTTIKNPMPTLGQGEFPLAKNDHEASFYGGNHRQNKPHDVLHQVSAHGGQSKVRKARKAGSNPAVTQNVTRPLGVPQSTTEDILKLLMYKYQEEQRQSVQAAENYRRSQEQELEALIHSREVLGLELTAVKTENADLQAKLHSHNGQLAKYQTKISDLQKFVAGLGNDFNRVRDDSISIQRRMHDLVLEGSQSEKERESLHHYMASCMEKSIQVRDDAIKVCTEIWAQVREINQSKVFLEARLGEKVGLLAEERDRRMLLEKHLTATAQTHESIKKVVQQDTQTIVNKILELDITAEMAAKDKKNGEMLKECLKLTQALHGAELVTTSDVKKVEDLLNILSESLSVRVKEMNDMRAEVQQRDGSLELRLVAQLAALKTDFTANQALQERNTSLRESNVALEERIKTNDASTLDLRRQLQAISAKEITLQDKLTRLEAEVSALKSAPTVSDESLSRLREADSQNAIMRDELTMLKAELLEGAEKIHQQNVQEESLRGEVENLKEQLKVAEDRVAVLSANENELVRKTSEAVEKMRANLSKEANRLRTEAVAELENKVHQMAHQKSQADARLANTTSELELSKARLQALVKEIKLKDAEIETHKGTQASTEQKLQQLQQSLQMSDVSNKEIDAIKENVRALEKQVHSKDAELLEAKQSHAANIKKLEELQEVIEKADATKTALELKLDREREAADRKCKEIQERTATYINQLWQRLDSSEANRKDGELLVAKMHSQADSALKEQKDKSTLALEELQRRLSDAEAGNKEKELTHQEYRQEAEEAFKKQQEKYKGEIGEMQRRLAEIEASKQEMGASKEVQRKEFGLALAQQRGDSDTEKEVLQQKVTKAETTLAQLKSRVELSIREPAPPTISPEAQSDVALQTTTPPPTTNTGQTKKPRRKVDRNNIITVGLSYSSQAALQHVTDFSSAAAVESSFLQKSRGIEIHEDLEDEDNELGLFEQLDERGVSALPGPHSIPETQFTSFPMVSFAQLNESLTGSPPSNVYQSSSALSEIGEGLLPSTPIDTQSTQRERAAPGDPRVLPNVSNAPPKAESQASSQKDIGTGDYQALMQSFENEPMGGRKLHAPPNTASKMAPSRISTSGQPSFRHG</sequence>
<dbReference type="OrthoDB" id="5421656at2759"/>
<feature type="region of interest" description="Disordered" evidence="2">
    <location>
        <begin position="1156"/>
        <end position="1198"/>
    </location>
</feature>
<feature type="compositionally biased region" description="Low complexity" evidence="2">
    <location>
        <begin position="209"/>
        <end position="227"/>
    </location>
</feature>
<reference evidence="3 4" key="1">
    <citation type="submission" date="2017-03" db="EMBL/GenBank/DDBJ databases">
        <title>Genomes of endolithic fungi from Antarctica.</title>
        <authorList>
            <person name="Coleine C."/>
            <person name="Masonjones S."/>
            <person name="Stajich J.E."/>
        </authorList>
    </citation>
    <scope>NUCLEOTIDE SEQUENCE [LARGE SCALE GENOMIC DNA]</scope>
    <source>
        <strain evidence="3 4">CCFEE 5187</strain>
    </source>
</reference>
<dbReference type="Proteomes" id="UP000308768">
    <property type="component" value="Unassembled WGS sequence"/>
</dbReference>
<keyword evidence="4" id="KW-1185">Reference proteome</keyword>
<keyword evidence="1" id="KW-0175">Coiled coil</keyword>
<feature type="region of interest" description="Disordered" evidence="2">
    <location>
        <begin position="209"/>
        <end position="230"/>
    </location>
</feature>
<feature type="compositionally biased region" description="Polar residues" evidence="2">
    <location>
        <begin position="1393"/>
        <end position="1405"/>
    </location>
</feature>
<feature type="region of interest" description="Disordered" evidence="2">
    <location>
        <begin position="1311"/>
        <end position="1405"/>
    </location>
</feature>
<name>A0A4U0XU78_9PEZI</name>
<feature type="coiled-coil region" evidence="1">
    <location>
        <begin position="680"/>
        <end position="999"/>
    </location>
</feature>
<dbReference type="Gene3D" id="1.10.287.1490">
    <property type="match status" value="1"/>
</dbReference>
<proteinExistence type="predicted"/>
<gene>
    <name evidence="3" type="ORF">B0A49_02496</name>
</gene>
<feature type="region of interest" description="Disordered" evidence="2">
    <location>
        <begin position="93"/>
        <end position="128"/>
    </location>
</feature>
<protein>
    <submittedName>
        <fullName evidence="3">Uncharacterized protein</fullName>
    </submittedName>
</protein>
<organism evidence="3 4">
    <name type="scientific">Cryomyces minteri</name>
    <dbReference type="NCBI Taxonomy" id="331657"/>
    <lineage>
        <taxon>Eukaryota</taxon>
        <taxon>Fungi</taxon>
        <taxon>Dikarya</taxon>
        <taxon>Ascomycota</taxon>
        <taxon>Pezizomycotina</taxon>
        <taxon>Dothideomycetes</taxon>
        <taxon>Dothideomycetes incertae sedis</taxon>
        <taxon>Cryomyces</taxon>
    </lineage>
</organism>
<feature type="region of interest" description="Disordered" evidence="2">
    <location>
        <begin position="143"/>
        <end position="197"/>
    </location>
</feature>
<evidence type="ECO:0000313" key="4">
    <source>
        <dbReference type="Proteomes" id="UP000308768"/>
    </source>
</evidence>
<evidence type="ECO:0000313" key="3">
    <source>
        <dbReference type="EMBL" id="TKA80056.1"/>
    </source>
</evidence>